<proteinExistence type="predicted"/>
<protein>
    <submittedName>
        <fullName evidence="1">Long-chain-fatty-acid--AMP ligase FadD28 domain protein</fullName>
        <ecNumber evidence="1">6.2.1.-</ecNumber>
    </submittedName>
</protein>
<name>X8DI77_MYCXE</name>
<organism evidence="1">
    <name type="scientific">Mycobacterium xenopi 4042</name>
    <dbReference type="NCBI Taxonomy" id="1299334"/>
    <lineage>
        <taxon>Bacteria</taxon>
        <taxon>Bacillati</taxon>
        <taxon>Actinomycetota</taxon>
        <taxon>Actinomycetes</taxon>
        <taxon>Mycobacteriales</taxon>
        <taxon>Mycobacteriaceae</taxon>
        <taxon>Mycobacterium</taxon>
    </lineage>
</organism>
<gene>
    <name evidence="1" type="ORF">I553_10480</name>
</gene>
<evidence type="ECO:0000313" key="1">
    <source>
        <dbReference type="EMBL" id="EUA68307.1"/>
    </source>
</evidence>
<dbReference type="GO" id="GO:0016874">
    <property type="term" value="F:ligase activity"/>
    <property type="evidence" value="ECO:0007669"/>
    <property type="project" value="UniProtKB-KW"/>
</dbReference>
<comment type="caution">
    <text evidence="1">The sequence shown here is derived from an EMBL/GenBank/DDBJ whole genome shotgun (WGS) entry which is preliminary data.</text>
</comment>
<accession>X8DI77</accession>
<dbReference type="EC" id="6.2.1.-" evidence="1"/>
<reference evidence="1" key="1">
    <citation type="submission" date="2014-01" db="EMBL/GenBank/DDBJ databases">
        <authorList>
            <person name="Brown-Elliot B."/>
            <person name="Wallace R."/>
            <person name="Lenaerts A."/>
            <person name="Ordway D."/>
            <person name="DeGroote M.A."/>
            <person name="Parker T."/>
            <person name="Sizemore C."/>
            <person name="Tallon L.J."/>
            <person name="Sadzewicz L.K."/>
            <person name="Sengamalay N."/>
            <person name="Fraser C.M."/>
            <person name="Hine E."/>
            <person name="Shefchek K.A."/>
            <person name="Das S.P."/>
            <person name="Tettelin H."/>
        </authorList>
    </citation>
    <scope>NUCLEOTIDE SEQUENCE [LARGE SCALE GENOMIC DNA]</scope>
    <source>
        <strain evidence="1">4042</strain>
    </source>
</reference>
<dbReference type="PATRIC" id="fig|1299334.3.peg.1828"/>
<keyword evidence="1" id="KW-0436">Ligase</keyword>
<dbReference type="AlphaFoldDB" id="X8DI77"/>
<dbReference type="EMBL" id="JAOB01000016">
    <property type="protein sequence ID" value="EUA68307.1"/>
    <property type="molecule type" value="Genomic_DNA"/>
</dbReference>
<sequence length="52" mass="6028">MMSHRNLLANFEQLTSDYFADYGNIPHQAPLSCRGCRSITTWDCIWECAGRF</sequence>